<dbReference type="RefSeq" id="WP_179478210.1">
    <property type="nucleotide sequence ID" value="NZ_JACCFW010000001.1"/>
</dbReference>
<dbReference type="SUPFAM" id="SSF56784">
    <property type="entry name" value="HAD-like"/>
    <property type="match status" value="1"/>
</dbReference>
<dbReference type="EMBL" id="JACCFW010000001">
    <property type="protein sequence ID" value="NYJ73143.1"/>
    <property type="molecule type" value="Genomic_DNA"/>
</dbReference>
<dbReference type="GO" id="GO:0000287">
    <property type="term" value="F:magnesium ion binding"/>
    <property type="evidence" value="ECO:0007669"/>
    <property type="project" value="TreeGrafter"/>
</dbReference>
<dbReference type="Pfam" id="PF08282">
    <property type="entry name" value="Hydrolase_3"/>
    <property type="match status" value="2"/>
</dbReference>
<dbReference type="Gene3D" id="3.30.1240.10">
    <property type="match status" value="1"/>
</dbReference>
<dbReference type="AlphaFoldDB" id="A0A853DB12"/>
<keyword evidence="2" id="KW-1185">Reference proteome</keyword>
<dbReference type="InterPro" id="IPR036412">
    <property type="entry name" value="HAD-like_sf"/>
</dbReference>
<accession>A0A853DB12</accession>
<comment type="caution">
    <text evidence="1">The sequence shown here is derived from an EMBL/GenBank/DDBJ whole genome shotgun (WGS) entry which is preliminary data.</text>
</comment>
<dbReference type="GO" id="GO:0016791">
    <property type="term" value="F:phosphatase activity"/>
    <property type="evidence" value="ECO:0007669"/>
    <property type="project" value="TreeGrafter"/>
</dbReference>
<dbReference type="GO" id="GO:0005829">
    <property type="term" value="C:cytosol"/>
    <property type="evidence" value="ECO:0007669"/>
    <property type="project" value="TreeGrafter"/>
</dbReference>
<dbReference type="PANTHER" id="PTHR10000">
    <property type="entry name" value="PHOSPHOSERINE PHOSPHATASE"/>
    <property type="match status" value="1"/>
</dbReference>
<dbReference type="InterPro" id="IPR023214">
    <property type="entry name" value="HAD_sf"/>
</dbReference>
<name>A0A853DB12_9MICO</name>
<organism evidence="1 2">
    <name type="scientific">Allobranchiibius huperziae</name>
    <dbReference type="NCBI Taxonomy" id="1874116"/>
    <lineage>
        <taxon>Bacteria</taxon>
        <taxon>Bacillati</taxon>
        <taxon>Actinomycetota</taxon>
        <taxon>Actinomycetes</taxon>
        <taxon>Micrococcales</taxon>
        <taxon>Dermacoccaceae</taxon>
        <taxon>Allobranchiibius</taxon>
    </lineage>
</organism>
<evidence type="ECO:0000313" key="2">
    <source>
        <dbReference type="Proteomes" id="UP000571817"/>
    </source>
</evidence>
<dbReference type="PANTHER" id="PTHR10000:SF8">
    <property type="entry name" value="HAD SUPERFAMILY HYDROLASE-LIKE, TYPE 3"/>
    <property type="match status" value="1"/>
</dbReference>
<keyword evidence="1" id="KW-0378">Hydrolase</keyword>
<dbReference type="Proteomes" id="UP000571817">
    <property type="component" value="Unassembled WGS sequence"/>
</dbReference>
<protein>
    <submittedName>
        <fullName evidence="1">Hydroxymethylpyrimidine pyrophosphatase-like HAD family hydrolase</fullName>
    </submittedName>
</protein>
<proteinExistence type="predicted"/>
<evidence type="ECO:0000313" key="1">
    <source>
        <dbReference type="EMBL" id="NYJ73143.1"/>
    </source>
</evidence>
<gene>
    <name evidence="1" type="ORF">HNR15_000106</name>
</gene>
<sequence>MPLLIALDIDGTTVHHDGSLSPVVGDAVARVRDAGHHVVLATGRSLIGTVPIANELGLGPAYAVCSNGAVTITLDGRGGYDVVEAVTFDPARALAALEGQWTDGVVASEQLGVGYLVSAPFPEGELLGEQRVASWDELLHTRTTRVTFRSPTGTSEDFVALADRLGLHGVNYAIGFTAWLDINPEGVSKASALEQVRRTLGVEPMDTIAVGDHYNDVQMLTWAARGVAMGQAPDEVRAAADEVTGTVDDDGLAAVLLSLL</sequence>
<dbReference type="Gene3D" id="3.40.50.1000">
    <property type="entry name" value="HAD superfamily/HAD-like"/>
    <property type="match status" value="1"/>
</dbReference>
<reference evidence="1 2" key="1">
    <citation type="submission" date="2020-07" db="EMBL/GenBank/DDBJ databases">
        <title>Sequencing the genomes of 1000 actinobacteria strains.</title>
        <authorList>
            <person name="Klenk H.-P."/>
        </authorList>
    </citation>
    <scope>NUCLEOTIDE SEQUENCE [LARGE SCALE GENOMIC DNA]</scope>
    <source>
        <strain evidence="1 2">DSM 29531</strain>
    </source>
</reference>